<feature type="domain" description="Mutator-like transposase" evidence="1">
    <location>
        <begin position="1"/>
        <end position="147"/>
    </location>
</feature>
<reference evidence="2 3" key="1">
    <citation type="journal article" date="2020" name="Cell">
        <title>Large-Scale Comparative Analyses of Tick Genomes Elucidate Their Genetic Diversity and Vector Capacities.</title>
        <authorList>
            <consortium name="Tick Genome and Microbiome Consortium (TIGMIC)"/>
            <person name="Jia N."/>
            <person name="Wang J."/>
            <person name="Shi W."/>
            <person name="Du L."/>
            <person name="Sun Y."/>
            <person name="Zhan W."/>
            <person name="Jiang J.F."/>
            <person name="Wang Q."/>
            <person name="Zhang B."/>
            <person name="Ji P."/>
            <person name="Bell-Sakyi L."/>
            <person name="Cui X.M."/>
            <person name="Yuan T.T."/>
            <person name="Jiang B.G."/>
            <person name="Yang W.F."/>
            <person name="Lam T.T."/>
            <person name="Chang Q.C."/>
            <person name="Ding S.J."/>
            <person name="Wang X.J."/>
            <person name="Zhu J.G."/>
            <person name="Ruan X.D."/>
            <person name="Zhao L."/>
            <person name="Wei J.T."/>
            <person name="Ye R.Z."/>
            <person name="Que T.C."/>
            <person name="Du C.H."/>
            <person name="Zhou Y.H."/>
            <person name="Cheng J.X."/>
            <person name="Dai P.F."/>
            <person name="Guo W.B."/>
            <person name="Han X.H."/>
            <person name="Huang E.J."/>
            <person name="Li L.F."/>
            <person name="Wei W."/>
            <person name="Gao Y.C."/>
            <person name="Liu J.Z."/>
            <person name="Shao H.Z."/>
            <person name="Wang X."/>
            <person name="Wang C.C."/>
            <person name="Yang T.C."/>
            <person name="Huo Q.B."/>
            <person name="Li W."/>
            <person name="Chen H.Y."/>
            <person name="Chen S.E."/>
            <person name="Zhou L.G."/>
            <person name="Ni X.B."/>
            <person name="Tian J.H."/>
            <person name="Sheng Y."/>
            <person name="Liu T."/>
            <person name="Pan Y.S."/>
            <person name="Xia L.Y."/>
            <person name="Li J."/>
            <person name="Zhao F."/>
            <person name="Cao W.C."/>
        </authorList>
    </citation>
    <scope>NUCLEOTIDE SEQUENCE [LARGE SCALE GENOMIC DNA]</scope>
    <source>
        <strain evidence="2">HaeL-2018</strain>
    </source>
</reference>
<evidence type="ECO:0000313" key="3">
    <source>
        <dbReference type="Proteomes" id="UP000821853"/>
    </source>
</evidence>
<protein>
    <recommendedName>
        <fullName evidence="1">Mutator-like transposase domain-containing protein</fullName>
    </recommendedName>
</protein>
<dbReference type="OrthoDB" id="10069847at2759"/>
<organism evidence="2 3">
    <name type="scientific">Haemaphysalis longicornis</name>
    <name type="common">Bush tick</name>
    <dbReference type="NCBI Taxonomy" id="44386"/>
    <lineage>
        <taxon>Eukaryota</taxon>
        <taxon>Metazoa</taxon>
        <taxon>Ecdysozoa</taxon>
        <taxon>Arthropoda</taxon>
        <taxon>Chelicerata</taxon>
        <taxon>Arachnida</taxon>
        <taxon>Acari</taxon>
        <taxon>Parasitiformes</taxon>
        <taxon>Ixodida</taxon>
        <taxon>Ixodoidea</taxon>
        <taxon>Ixodidae</taxon>
        <taxon>Haemaphysalinae</taxon>
        <taxon>Haemaphysalis</taxon>
    </lineage>
</organism>
<name>A0A9J6GS64_HAELO</name>
<evidence type="ECO:0000259" key="1">
    <source>
        <dbReference type="Pfam" id="PF20700"/>
    </source>
</evidence>
<dbReference type="VEuPathDB" id="VectorBase:HLOH_045199"/>
<sequence length="149" mass="16337">MAAVIDLFSDYVLDYVVLLNFCPDCECGPDPNSDAYVEWKAQHTCQKNTTSSAGRLELEAALILFELSLSVNGLKYTTVICDGDNRSYHSIQQAKVYGFIPVEEDCMNQVQKTMGHSSVQCMQKGKPSGVGQIGGKGWLTGDLMTKLTN</sequence>
<accession>A0A9J6GS64</accession>
<dbReference type="Proteomes" id="UP000821853">
    <property type="component" value="Unassembled WGS sequence"/>
</dbReference>
<proteinExistence type="predicted"/>
<dbReference type="InterPro" id="IPR049012">
    <property type="entry name" value="Mutator_transp_dom"/>
</dbReference>
<gene>
    <name evidence="2" type="ORF">HPB48_021337</name>
</gene>
<dbReference type="Pfam" id="PF20700">
    <property type="entry name" value="Mutator"/>
    <property type="match status" value="1"/>
</dbReference>
<comment type="caution">
    <text evidence="2">The sequence shown here is derived from an EMBL/GenBank/DDBJ whole genome shotgun (WGS) entry which is preliminary data.</text>
</comment>
<keyword evidence="3" id="KW-1185">Reference proteome</keyword>
<dbReference type="EMBL" id="JABSTR010000008">
    <property type="protein sequence ID" value="KAH9377609.1"/>
    <property type="molecule type" value="Genomic_DNA"/>
</dbReference>
<dbReference type="AlphaFoldDB" id="A0A9J6GS64"/>
<evidence type="ECO:0000313" key="2">
    <source>
        <dbReference type="EMBL" id="KAH9377609.1"/>
    </source>
</evidence>